<evidence type="ECO:0000256" key="1">
    <source>
        <dbReference type="SAM" id="Coils"/>
    </source>
</evidence>
<dbReference type="AlphaFoldDB" id="A0A833VDG5"/>
<dbReference type="OrthoDB" id="1894403at2759"/>
<keyword evidence="4" id="KW-1185">Reference proteome</keyword>
<accession>A0A833VDG5</accession>
<comment type="caution">
    <text evidence="3">The sequence shown here is derived from an EMBL/GenBank/DDBJ whole genome shotgun (WGS) entry which is preliminary data.</text>
</comment>
<dbReference type="Proteomes" id="UP000623129">
    <property type="component" value="Unassembled WGS sequence"/>
</dbReference>
<protein>
    <submittedName>
        <fullName evidence="3">Uncharacterized protein</fullName>
    </submittedName>
</protein>
<evidence type="ECO:0000313" key="3">
    <source>
        <dbReference type="EMBL" id="KAF3319828.1"/>
    </source>
</evidence>
<feature type="region of interest" description="Disordered" evidence="2">
    <location>
        <begin position="336"/>
        <end position="386"/>
    </location>
</feature>
<gene>
    <name evidence="3" type="ORF">FCM35_KLT21930</name>
</gene>
<keyword evidence="1" id="KW-0175">Coiled coil</keyword>
<name>A0A833VDG5_9POAL</name>
<dbReference type="PANTHER" id="PTHR35507">
    <property type="entry name" value="OS09G0488600 PROTEIN"/>
    <property type="match status" value="1"/>
</dbReference>
<organism evidence="3 4">
    <name type="scientific">Carex littledalei</name>
    <dbReference type="NCBI Taxonomy" id="544730"/>
    <lineage>
        <taxon>Eukaryota</taxon>
        <taxon>Viridiplantae</taxon>
        <taxon>Streptophyta</taxon>
        <taxon>Embryophyta</taxon>
        <taxon>Tracheophyta</taxon>
        <taxon>Spermatophyta</taxon>
        <taxon>Magnoliopsida</taxon>
        <taxon>Liliopsida</taxon>
        <taxon>Poales</taxon>
        <taxon>Cyperaceae</taxon>
        <taxon>Cyperoideae</taxon>
        <taxon>Cariceae</taxon>
        <taxon>Carex</taxon>
        <taxon>Carex subgen. Euthyceras</taxon>
    </lineage>
</organism>
<dbReference type="PANTHER" id="PTHR35507:SF1">
    <property type="entry name" value="TMF_TATA_BD DOMAIN-CONTAINING PROTEIN"/>
    <property type="match status" value="1"/>
</dbReference>
<dbReference type="EMBL" id="SWLB01000200">
    <property type="protein sequence ID" value="KAF3319828.1"/>
    <property type="molecule type" value="Genomic_DNA"/>
</dbReference>
<proteinExistence type="predicted"/>
<feature type="coiled-coil region" evidence="1">
    <location>
        <begin position="228"/>
        <end position="262"/>
    </location>
</feature>
<evidence type="ECO:0000313" key="4">
    <source>
        <dbReference type="Proteomes" id="UP000623129"/>
    </source>
</evidence>
<evidence type="ECO:0000256" key="2">
    <source>
        <dbReference type="SAM" id="MobiDB-lite"/>
    </source>
</evidence>
<sequence length="386" mass="42805">MEIDEASSSPSLTPSRVSLPLSTRLTSCLSSSYSEPSKPSCVATRKLSWITLQGRLVGVDGATSARAVGPGLSRDEAVAWELFSPLHRVLLVALVAAATAKSRASQKIRELKRSVDLRDRALEAMQLKLDSLCEEINSIQDAVGPKLEKTEAQHDNSLTNLVEQEERRMSDLSDFCWSVASSFDNQMSSLASEQELYNLQKECEEKDATIKELLSAVQVSKIADTKRITELEQLVKRKNMVISKLKKDMEVLEQMVVDITRSRRTSSALSLGSTEEEIPVMVNNILFDMSSSSSSSESESPFASEEHLLGPVGFAPSQEPVTLAKKKSRQMLLKKIEPSTEKHTKKKTEITGVVRPRPMAASSEGFKRTRRGTQHEPKSVVQRRWV</sequence>
<reference evidence="3" key="1">
    <citation type="submission" date="2020-01" db="EMBL/GenBank/DDBJ databases">
        <title>Genome sequence of Kobresia littledalei, the first chromosome-level genome in the family Cyperaceae.</title>
        <authorList>
            <person name="Qu G."/>
        </authorList>
    </citation>
    <scope>NUCLEOTIDE SEQUENCE</scope>
    <source>
        <strain evidence="3">C.B.Clarke</strain>
        <tissue evidence="3">Leaf</tissue>
    </source>
</reference>
<feature type="coiled-coil region" evidence="1">
    <location>
        <begin position="122"/>
        <end position="167"/>
    </location>
</feature>